<dbReference type="Gene3D" id="1.10.540.10">
    <property type="entry name" value="Acyl-CoA dehydrogenase/oxidase, N-terminal domain"/>
    <property type="match status" value="1"/>
</dbReference>
<dbReference type="SUPFAM" id="SSF47203">
    <property type="entry name" value="Acyl-CoA dehydrogenase C-terminal domain-like"/>
    <property type="match status" value="1"/>
</dbReference>
<evidence type="ECO:0000313" key="9">
    <source>
        <dbReference type="Proteomes" id="UP001599542"/>
    </source>
</evidence>
<evidence type="ECO:0000313" key="8">
    <source>
        <dbReference type="EMBL" id="MFE1352468.1"/>
    </source>
</evidence>
<keyword evidence="3 5" id="KW-0285">Flavoprotein</keyword>
<dbReference type="Pfam" id="PF02770">
    <property type="entry name" value="Acyl-CoA_dh_M"/>
    <property type="match status" value="1"/>
</dbReference>
<name>A0ABW6GIA0_9ACTN</name>
<protein>
    <submittedName>
        <fullName evidence="8">Acyl-CoA dehydrogenase family protein</fullName>
        <ecNumber evidence="8">1.-.-.-</ecNumber>
    </submittedName>
</protein>
<dbReference type="Pfam" id="PF00441">
    <property type="entry name" value="Acyl-CoA_dh_1"/>
    <property type="match status" value="1"/>
</dbReference>
<dbReference type="Gene3D" id="2.40.110.10">
    <property type="entry name" value="Butyryl-CoA Dehydrogenase, subunit A, domain 2"/>
    <property type="match status" value="1"/>
</dbReference>
<keyword evidence="5 8" id="KW-0560">Oxidoreductase</keyword>
<dbReference type="PIRSF" id="PIRSF016578">
    <property type="entry name" value="HsaA"/>
    <property type="match status" value="1"/>
</dbReference>
<reference evidence="8 9" key="1">
    <citation type="submission" date="2024-09" db="EMBL/GenBank/DDBJ databases">
        <title>The Natural Products Discovery Center: Release of the First 8490 Sequenced Strains for Exploring Actinobacteria Biosynthetic Diversity.</title>
        <authorList>
            <person name="Kalkreuter E."/>
            <person name="Kautsar S.A."/>
            <person name="Yang D."/>
            <person name="Bader C.D."/>
            <person name="Teijaro C.N."/>
            <person name="Fluegel L."/>
            <person name="Davis C.M."/>
            <person name="Simpson J.R."/>
            <person name="Lauterbach L."/>
            <person name="Steele A.D."/>
            <person name="Gui C."/>
            <person name="Meng S."/>
            <person name="Li G."/>
            <person name="Viehrig K."/>
            <person name="Ye F."/>
            <person name="Su P."/>
            <person name="Kiefer A.F."/>
            <person name="Nichols A."/>
            <person name="Cepeda A.J."/>
            <person name="Yan W."/>
            <person name="Fan B."/>
            <person name="Jiang Y."/>
            <person name="Adhikari A."/>
            <person name="Zheng C.-J."/>
            <person name="Schuster L."/>
            <person name="Cowan T.M."/>
            <person name="Smanski M.J."/>
            <person name="Chevrette M.G."/>
            <person name="De Carvalho L.P.S."/>
            <person name="Shen B."/>
        </authorList>
    </citation>
    <scope>NUCLEOTIDE SEQUENCE [LARGE SCALE GENOMIC DNA]</scope>
    <source>
        <strain evidence="8 9">NPDC058753</strain>
    </source>
</reference>
<dbReference type="GO" id="GO:0016491">
    <property type="term" value="F:oxidoreductase activity"/>
    <property type="evidence" value="ECO:0007669"/>
    <property type="project" value="UniProtKB-KW"/>
</dbReference>
<evidence type="ECO:0000256" key="4">
    <source>
        <dbReference type="ARBA" id="ARBA00022827"/>
    </source>
</evidence>
<dbReference type="InterPro" id="IPR037069">
    <property type="entry name" value="AcylCoA_DH/ox_N_sf"/>
</dbReference>
<dbReference type="SUPFAM" id="SSF56645">
    <property type="entry name" value="Acyl-CoA dehydrogenase NM domain-like"/>
    <property type="match status" value="1"/>
</dbReference>
<comment type="caution">
    <text evidence="8">The sequence shown here is derived from an EMBL/GenBank/DDBJ whole genome shotgun (WGS) entry which is preliminary data.</text>
</comment>
<gene>
    <name evidence="8" type="ORF">ACFW6T_10810</name>
</gene>
<dbReference type="Gene3D" id="1.20.140.10">
    <property type="entry name" value="Butyryl-CoA Dehydrogenase, subunit A, domain 3"/>
    <property type="match status" value="1"/>
</dbReference>
<evidence type="ECO:0000256" key="3">
    <source>
        <dbReference type="ARBA" id="ARBA00022630"/>
    </source>
</evidence>
<dbReference type="InterPro" id="IPR052547">
    <property type="entry name" value="Mito_Isobutyryl-CoADH"/>
</dbReference>
<dbReference type="EMBL" id="JBHYPX010000016">
    <property type="protein sequence ID" value="MFE1352468.1"/>
    <property type="molecule type" value="Genomic_DNA"/>
</dbReference>
<dbReference type="PANTHER" id="PTHR43831:SF1">
    <property type="entry name" value="ISOBUTYRYL-COA DEHYDROGENASE, MITOCHONDRIAL"/>
    <property type="match status" value="1"/>
</dbReference>
<comment type="cofactor">
    <cofactor evidence="1 5">
        <name>FAD</name>
        <dbReference type="ChEBI" id="CHEBI:57692"/>
    </cofactor>
</comment>
<evidence type="ECO:0000259" key="7">
    <source>
        <dbReference type="Pfam" id="PF02770"/>
    </source>
</evidence>
<dbReference type="EC" id="1.-.-.-" evidence="8"/>
<comment type="similarity">
    <text evidence="2 5">Belongs to the acyl-CoA dehydrogenase family.</text>
</comment>
<organism evidence="8 9">
    <name type="scientific">Kitasatospora phosalacinea</name>
    <dbReference type="NCBI Taxonomy" id="2065"/>
    <lineage>
        <taxon>Bacteria</taxon>
        <taxon>Bacillati</taxon>
        <taxon>Actinomycetota</taxon>
        <taxon>Actinomycetes</taxon>
        <taxon>Kitasatosporales</taxon>
        <taxon>Streptomycetaceae</taxon>
        <taxon>Kitasatospora</taxon>
    </lineage>
</organism>
<dbReference type="InterPro" id="IPR036250">
    <property type="entry name" value="AcylCo_DH-like_C"/>
</dbReference>
<dbReference type="InterPro" id="IPR009100">
    <property type="entry name" value="AcylCoA_DH/oxidase_NM_dom_sf"/>
</dbReference>
<dbReference type="InterPro" id="IPR046373">
    <property type="entry name" value="Acyl-CoA_Oxase/DH_mid-dom_sf"/>
</dbReference>
<dbReference type="InterPro" id="IPR009075">
    <property type="entry name" value="AcylCo_DH/oxidase_C"/>
</dbReference>
<dbReference type="InterPro" id="IPR006091">
    <property type="entry name" value="Acyl-CoA_Oxase/DH_mid-dom"/>
</dbReference>
<dbReference type="Proteomes" id="UP001599542">
    <property type="component" value="Unassembled WGS sequence"/>
</dbReference>
<accession>A0ABW6GIA0</accession>
<keyword evidence="9" id="KW-1185">Reference proteome</keyword>
<keyword evidence="4 5" id="KW-0274">FAD</keyword>
<evidence type="ECO:0000256" key="2">
    <source>
        <dbReference type="ARBA" id="ARBA00009347"/>
    </source>
</evidence>
<feature type="domain" description="Acyl-CoA dehydrogenase/oxidase C-terminal" evidence="6">
    <location>
        <begin position="249"/>
        <end position="368"/>
    </location>
</feature>
<dbReference type="CDD" id="cd00567">
    <property type="entry name" value="ACAD"/>
    <property type="match status" value="1"/>
</dbReference>
<evidence type="ECO:0000256" key="5">
    <source>
        <dbReference type="RuleBase" id="RU362125"/>
    </source>
</evidence>
<proteinExistence type="inferred from homology"/>
<sequence length="391" mass="40100">MTVTTAPPGFPAPALDGLPAVTAALAACAAVHDRDAELPLADFELLHGAGLLTATVAARHGGPGAGLADTVRILRALGAGDPAVALVTAMTLFTHAAEARAPHWPAGPLAELLADSARRPVLVNALRVEPELGSPVRGGLPATTARRRGDGWELTGRKIYSTGAHLLDWLLVWAATDEERPRVGSFLVRSGSPGLTVEPVWDHLGLRASRSDDVRLDAVPVPGDRVAGLALPGDDGGRDPVGGAWNSLGLTALYLGVAGAARDWLLGFLHERTPSALGAPLASLPRFQSAVGGIETALAGADRLVDALAAAVDAGEPGAAEQAGGAKVLGTRAAIDAVQQAVALVGNHGLTRRHPLERHLRDVLCARVHTPQDDSVLLAAGRAALGRVRPL</sequence>
<evidence type="ECO:0000256" key="1">
    <source>
        <dbReference type="ARBA" id="ARBA00001974"/>
    </source>
</evidence>
<dbReference type="RefSeq" id="WP_380325128.1">
    <property type="nucleotide sequence ID" value="NZ_JBHYPW010000028.1"/>
</dbReference>
<feature type="domain" description="Acyl-CoA oxidase/dehydrogenase middle" evidence="7">
    <location>
        <begin position="129"/>
        <end position="219"/>
    </location>
</feature>
<evidence type="ECO:0000259" key="6">
    <source>
        <dbReference type="Pfam" id="PF00441"/>
    </source>
</evidence>
<dbReference type="PANTHER" id="PTHR43831">
    <property type="entry name" value="ISOBUTYRYL-COA DEHYDROGENASE"/>
    <property type="match status" value="1"/>
</dbReference>